<dbReference type="RefSeq" id="XP_043132820.1">
    <property type="nucleotide sequence ID" value="XM_043276299.1"/>
</dbReference>
<dbReference type="KEGG" id="ache:ACHE_11700S"/>
<reference evidence="2" key="2">
    <citation type="submission" date="2021-02" db="EMBL/GenBank/DDBJ databases">
        <title>Aspergillus chevalieri M1 genome sequence.</title>
        <authorList>
            <person name="Kadooka C."/>
            <person name="Mori K."/>
            <person name="Futagami T."/>
        </authorList>
    </citation>
    <scope>NUCLEOTIDE SEQUENCE</scope>
    <source>
        <strain evidence="2">M1</strain>
    </source>
</reference>
<keyword evidence="1" id="KW-0812">Transmembrane</keyword>
<keyword evidence="1" id="KW-0472">Membrane</keyword>
<proteinExistence type="predicted"/>
<keyword evidence="1" id="KW-1133">Transmembrane helix</keyword>
<feature type="transmembrane region" description="Helical" evidence="1">
    <location>
        <begin position="12"/>
        <end position="34"/>
    </location>
</feature>
<keyword evidence="3" id="KW-1185">Reference proteome</keyword>
<dbReference type="Proteomes" id="UP000637239">
    <property type="component" value="Chromosome 1"/>
</dbReference>
<gene>
    <name evidence="2" type="ORF">ACHE_11700S</name>
</gene>
<organism evidence="2 3">
    <name type="scientific">Aspergillus chevalieri</name>
    <name type="common">Eurotium chevalieri</name>
    <dbReference type="NCBI Taxonomy" id="182096"/>
    <lineage>
        <taxon>Eukaryota</taxon>
        <taxon>Fungi</taxon>
        <taxon>Dikarya</taxon>
        <taxon>Ascomycota</taxon>
        <taxon>Pezizomycotina</taxon>
        <taxon>Eurotiomycetes</taxon>
        <taxon>Eurotiomycetidae</taxon>
        <taxon>Eurotiales</taxon>
        <taxon>Aspergillaceae</taxon>
        <taxon>Aspergillus</taxon>
        <taxon>Aspergillus subgen. Aspergillus</taxon>
    </lineage>
</organism>
<name>A0A7R7VGH9_ASPCH</name>
<dbReference type="GeneID" id="66978657"/>
<reference evidence="2" key="1">
    <citation type="submission" date="2021-01" db="EMBL/GenBank/DDBJ databases">
        <authorList>
            <consortium name="Aspergillus chevalieri M1 genome sequencing consortium"/>
            <person name="Kazuki M."/>
            <person name="Futagami T."/>
        </authorList>
    </citation>
    <scope>NUCLEOTIDE SEQUENCE</scope>
    <source>
        <strain evidence="2">M1</strain>
    </source>
</reference>
<sequence>MLVFQRWAASSKLSTVLILFAYLIFGIFLLLFVFTEPSGIITMEESLPEEIFPLSGFPTPEERLMDPFDDTTSVFSDPFDLDERDREERLAAHDTQRLRELVSNFSRGFDAATFPDYVKTWIPRLGHDLFPGSYAHLMIILLEDWDQTEYFQLSMFKWLCERHPVPRYYRIGRARGIDDRLFVTELGVLKKLLSPLWGDDPRPIHWIGSRLTNPDDSCDQVKTSMRIIKHFKEEISAEIQDANDDRTIFSPKTAPEDHKAEVSIREFRIDACKASLGWGEFLKTDLHFTSFHQYYKAHLIRTSPHRARTLGFLPPLHEPIPDYFPRRTDAQPTAWCNWVRPELRGSVLDLILKIAVWLGLARGAAAVHLFCDIVRAFSLKKPTDLTDRDRIALLYHFTAIRIPNERITSGLTTPFSHADKSVLSRNTDYLSAIADLSYDHDRVSLVSGAASMEWSDSATLISQKLPLIHRRLRMSQGQVKTYHDGQVLEYLGQASVEMTLSSKVMAEKRLELDYTDYSSSIFKKATIVGKNKHLSLLPLSRPIPIPRRRVVGSLRIGYV</sequence>
<accession>A0A7R7VGH9</accession>
<evidence type="ECO:0000313" key="3">
    <source>
        <dbReference type="Proteomes" id="UP000637239"/>
    </source>
</evidence>
<protein>
    <submittedName>
        <fullName evidence="2">Uncharacterized protein</fullName>
    </submittedName>
</protein>
<dbReference type="EMBL" id="AP024416">
    <property type="protein sequence ID" value="BCR84298.1"/>
    <property type="molecule type" value="Genomic_DNA"/>
</dbReference>
<dbReference type="AlphaFoldDB" id="A0A7R7VGH9"/>
<evidence type="ECO:0000313" key="2">
    <source>
        <dbReference type="EMBL" id="BCR84298.1"/>
    </source>
</evidence>
<evidence type="ECO:0000256" key="1">
    <source>
        <dbReference type="SAM" id="Phobius"/>
    </source>
</evidence>